<dbReference type="InterPro" id="IPR000504">
    <property type="entry name" value="RRM_dom"/>
</dbReference>
<evidence type="ECO:0000313" key="5">
    <source>
        <dbReference type="Proteomes" id="UP000636709"/>
    </source>
</evidence>
<dbReference type="EMBL" id="JACEFO010001972">
    <property type="protein sequence ID" value="KAF8690888.1"/>
    <property type="molecule type" value="Genomic_DNA"/>
</dbReference>
<dbReference type="SUPFAM" id="SSF54928">
    <property type="entry name" value="RNA-binding domain, RBD"/>
    <property type="match status" value="1"/>
</dbReference>
<dbReference type="Proteomes" id="UP000636709">
    <property type="component" value="Unassembled WGS sequence"/>
</dbReference>
<evidence type="ECO:0000313" key="4">
    <source>
        <dbReference type="EMBL" id="KAF8690888.1"/>
    </source>
</evidence>
<name>A0A835EG95_9POAL</name>
<gene>
    <name evidence="4" type="ORF">HU200_041294</name>
</gene>
<dbReference type="AlphaFoldDB" id="A0A835EG95"/>
<dbReference type="GO" id="GO:0003723">
    <property type="term" value="F:RNA binding"/>
    <property type="evidence" value="ECO:0007669"/>
    <property type="project" value="UniProtKB-UniRule"/>
</dbReference>
<dbReference type="Gene3D" id="3.30.70.330">
    <property type="match status" value="1"/>
</dbReference>
<proteinExistence type="predicted"/>
<dbReference type="InterPro" id="IPR012677">
    <property type="entry name" value="Nucleotide-bd_a/b_plait_sf"/>
</dbReference>
<dbReference type="Pfam" id="PF00076">
    <property type="entry name" value="RRM_1"/>
    <property type="match status" value="1"/>
</dbReference>
<dbReference type="OrthoDB" id="272703at2759"/>
<comment type="caution">
    <text evidence="4">The sequence shown here is derived from an EMBL/GenBank/DDBJ whole genome shotgun (WGS) entry which is preliminary data.</text>
</comment>
<dbReference type="InterPro" id="IPR035979">
    <property type="entry name" value="RBD_domain_sf"/>
</dbReference>
<organism evidence="4 5">
    <name type="scientific">Digitaria exilis</name>
    <dbReference type="NCBI Taxonomy" id="1010633"/>
    <lineage>
        <taxon>Eukaryota</taxon>
        <taxon>Viridiplantae</taxon>
        <taxon>Streptophyta</taxon>
        <taxon>Embryophyta</taxon>
        <taxon>Tracheophyta</taxon>
        <taxon>Spermatophyta</taxon>
        <taxon>Magnoliopsida</taxon>
        <taxon>Liliopsida</taxon>
        <taxon>Poales</taxon>
        <taxon>Poaceae</taxon>
        <taxon>PACMAD clade</taxon>
        <taxon>Panicoideae</taxon>
        <taxon>Panicodae</taxon>
        <taxon>Paniceae</taxon>
        <taxon>Anthephorinae</taxon>
        <taxon>Digitaria</taxon>
    </lineage>
</organism>
<keyword evidence="5" id="KW-1185">Reference proteome</keyword>
<feature type="domain" description="RRM" evidence="3">
    <location>
        <begin position="1"/>
        <end position="54"/>
    </location>
</feature>
<evidence type="ECO:0000259" key="3">
    <source>
        <dbReference type="PROSITE" id="PS50102"/>
    </source>
</evidence>
<accession>A0A835EG95</accession>
<keyword evidence="1 2" id="KW-0694">RNA-binding</keyword>
<protein>
    <recommendedName>
        <fullName evidence="3">RRM domain-containing protein</fullName>
    </recommendedName>
</protein>
<dbReference type="PANTHER" id="PTHR48027">
    <property type="entry name" value="HETEROGENEOUS NUCLEAR RIBONUCLEOPROTEIN 87F-RELATED"/>
    <property type="match status" value="1"/>
</dbReference>
<dbReference type="InterPro" id="IPR052462">
    <property type="entry name" value="SLIRP/GR-RBP-like"/>
</dbReference>
<evidence type="ECO:0000256" key="1">
    <source>
        <dbReference type="ARBA" id="ARBA00022884"/>
    </source>
</evidence>
<reference evidence="4" key="1">
    <citation type="submission" date="2020-07" db="EMBL/GenBank/DDBJ databases">
        <title>Genome sequence and genetic diversity analysis of an under-domesticated orphan crop, white fonio (Digitaria exilis).</title>
        <authorList>
            <person name="Bennetzen J.L."/>
            <person name="Chen S."/>
            <person name="Ma X."/>
            <person name="Wang X."/>
            <person name="Yssel A.E.J."/>
            <person name="Chaluvadi S.R."/>
            <person name="Johnson M."/>
            <person name="Gangashetty P."/>
            <person name="Hamidou F."/>
            <person name="Sanogo M.D."/>
            <person name="Zwaenepoel A."/>
            <person name="Wallace J."/>
            <person name="Van De Peer Y."/>
            <person name="Van Deynze A."/>
        </authorList>
    </citation>
    <scope>NUCLEOTIDE SEQUENCE</scope>
    <source>
        <tissue evidence="4">Leaves</tissue>
    </source>
</reference>
<sequence length="55" mass="6321">MDRETGRSRGFGFVTYTSTEEATNAITGMDGKVPQTLFFSFAFNFRLMVNYPRTR</sequence>
<dbReference type="PROSITE" id="PS50102">
    <property type="entry name" value="RRM"/>
    <property type="match status" value="1"/>
</dbReference>
<evidence type="ECO:0000256" key="2">
    <source>
        <dbReference type="PROSITE-ProRule" id="PRU00176"/>
    </source>
</evidence>